<keyword evidence="3 6" id="KW-0812">Transmembrane</keyword>
<dbReference type="PANTHER" id="PTHR30238:SF0">
    <property type="entry name" value="THYLAKOID MEMBRANE PROTEIN TERC, CHLOROPLASTIC"/>
    <property type="match status" value="1"/>
</dbReference>
<evidence type="ECO:0000256" key="5">
    <source>
        <dbReference type="ARBA" id="ARBA00023136"/>
    </source>
</evidence>
<evidence type="ECO:0000256" key="1">
    <source>
        <dbReference type="ARBA" id="ARBA00004141"/>
    </source>
</evidence>
<protein>
    <submittedName>
        <fullName evidence="7">Tellurite resistance protein TerC</fullName>
    </submittedName>
</protein>
<evidence type="ECO:0000256" key="4">
    <source>
        <dbReference type="ARBA" id="ARBA00022989"/>
    </source>
</evidence>
<dbReference type="Proteomes" id="UP001549076">
    <property type="component" value="Unassembled WGS sequence"/>
</dbReference>
<comment type="subcellular location">
    <subcellularLocation>
        <location evidence="1">Membrane</location>
        <topology evidence="1">Multi-pass membrane protein</topology>
    </subcellularLocation>
</comment>
<feature type="transmembrane region" description="Helical" evidence="6">
    <location>
        <begin position="55"/>
        <end position="72"/>
    </location>
</feature>
<dbReference type="RefSeq" id="WP_354197408.1">
    <property type="nucleotide sequence ID" value="NZ_JBEPML010000014.1"/>
</dbReference>
<dbReference type="EMBL" id="JBEPML010000014">
    <property type="protein sequence ID" value="MET3793470.1"/>
    <property type="molecule type" value="Genomic_DNA"/>
</dbReference>
<evidence type="ECO:0000256" key="6">
    <source>
        <dbReference type="SAM" id="Phobius"/>
    </source>
</evidence>
<comment type="caution">
    <text evidence="7">The sequence shown here is derived from an EMBL/GenBank/DDBJ whole genome shotgun (WGS) entry which is preliminary data.</text>
</comment>
<dbReference type="Pfam" id="PF03741">
    <property type="entry name" value="TerC"/>
    <property type="match status" value="1"/>
</dbReference>
<dbReference type="PANTHER" id="PTHR30238">
    <property type="entry name" value="MEMBRANE BOUND PREDICTED REDOX MODULATOR"/>
    <property type="match status" value="1"/>
</dbReference>
<evidence type="ECO:0000313" key="7">
    <source>
        <dbReference type="EMBL" id="MET3793470.1"/>
    </source>
</evidence>
<organism evidence="7 8">
    <name type="scientific">Aquamicrobium terrae</name>
    <dbReference type="NCBI Taxonomy" id="1324945"/>
    <lineage>
        <taxon>Bacteria</taxon>
        <taxon>Pseudomonadati</taxon>
        <taxon>Pseudomonadota</taxon>
        <taxon>Alphaproteobacteria</taxon>
        <taxon>Hyphomicrobiales</taxon>
        <taxon>Phyllobacteriaceae</taxon>
        <taxon>Aquamicrobium</taxon>
    </lineage>
</organism>
<accession>A0ABV2N326</accession>
<keyword evidence="5 6" id="KW-0472">Membrane</keyword>
<sequence length="207" mass="22877">MLHRKSHAIGVGESLGLSAFYITIGLGFGGIFWLWLGSQAGMEYLTGFVVEKSLAMDNIFVIAMIFSYFAIPPAYQHRVLVYGILGVVILRAIMIAAGSAIITEFSWVLYLFAAFLVVTGIKMLFTDDKKHDMPKSAAVQFMSKHLNMIKGAARREILCAPTRCRGKGSMSGPFSIHIHDTSVANYVLSDTVFSWKTIGHQTNHGYF</sequence>
<reference evidence="7 8" key="1">
    <citation type="submission" date="2024-06" db="EMBL/GenBank/DDBJ databases">
        <title>Genomic Encyclopedia of Type Strains, Phase IV (KMG-IV): sequencing the most valuable type-strain genomes for metagenomic binning, comparative biology and taxonomic classification.</title>
        <authorList>
            <person name="Goeker M."/>
        </authorList>
    </citation>
    <scope>NUCLEOTIDE SEQUENCE [LARGE SCALE GENOMIC DNA]</scope>
    <source>
        <strain evidence="7 8">DSM 27865</strain>
    </source>
</reference>
<dbReference type="InterPro" id="IPR005496">
    <property type="entry name" value="Integral_membrane_TerC"/>
</dbReference>
<evidence type="ECO:0000256" key="3">
    <source>
        <dbReference type="ARBA" id="ARBA00022692"/>
    </source>
</evidence>
<evidence type="ECO:0000256" key="2">
    <source>
        <dbReference type="ARBA" id="ARBA00007511"/>
    </source>
</evidence>
<comment type="similarity">
    <text evidence="2">Belongs to the TerC family.</text>
</comment>
<gene>
    <name evidence="7" type="ORF">ABID37_003698</name>
</gene>
<keyword evidence="8" id="KW-1185">Reference proteome</keyword>
<keyword evidence="4 6" id="KW-1133">Transmembrane helix</keyword>
<name>A0ABV2N326_9HYPH</name>
<feature type="transmembrane region" description="Helical" evidence="6">
    <location>
        <begin position="79"/>
        <end position="101"/>
    </location>
</feature>
<proteinExistence type="inferred from homology"/>
<feature type="transmembrane region" description="Helical" evidence="6">
    <location>
        <begin position="12"/>
        <end position="35"/>
    </location>
</feature>
<feature type="transmembrane region" description="Helical" evidence="6">
    <location>
        <begin position="107"/>
        <end position="125"/>
    </location>
</feature>
<evidence type="ECO:0000313" key="8">
    <source>
        <dbReference type="Proteomes" id="UP001549076"/>
    </source>
</evidence>